<organism evidence="6">
    <name type="scientific">Glycine soja</name>
    <name type="common">Wild soybean</name>
    <dbReference type="NCBI Taxonomy" id="3848"/>
    <lineage>
        <taxon>Eukaryota</taxon>
        <taxon>Viridiplantae</taxon>
        <taxon>Streptophyta</taxon>
        <taxon>Embryophyta</taxon>
        <taxon>Tracheophyta</taxon>
        <taxon>Spermatophyta</taxon>
        <taxon>Magnoliopsida</taxon>
        <taxon>eudicotyledons</taxon>
        <taxon>Gunneridae</taxon>
        <taxon>Pentapetalae</taxon>
        <taxon>rosids</taxon>
        <taxon>fabids</taxon>
        <taxon>Fabales</taxon>
        <taxon>Fabaceae</taxon>
        <taxon>Papilionoideae</taxon>
        <taxon>50 kb inversion clade</taxon>
        <taxon>NPAAA clade</taxon>
        <taxon>indigoferoid/millettioid clade</taxon>
        <taxon>Phaseoleae</taxon>
        <taxon>Glycine</taxon>
        <taxon>Glycine subgen. Soja</taxon>
    </lineage>
</organism>
<dbReference type="GO" id="GO:0098505">
    <property type="term" value="F:G-rich strand telomeric DNA binding"/>
    <property type="evidence" value="ECO:0007669"/>
    <property type="project" value="TreeGrafter"/>
</dbReference>
<dbReference type="InterPro" id="IPR028389">
    <property type="entry name" value="POT1"/>
</dbReference>
<dbReference type="GO" id="GO:0032259">
    <property type="term" value="P:methylation"/>
    <property type="evidence" value="ECO:0007669"/>
    <property type="project" value="UniProtKB-KW"/>
</dbReference>
<dbReference type="InterPro" id="IPR057620">
    <property type="entry name" value="POT1A/B-like_OB"/>
</dbReference>
<evidence type="ECO:0000313" key="6">
    <source>
        <dbReference type="EMBL" id="KHN00145.1"/>
    </source>
</evidence>
<dbReference type="PANTHER" id="PTHR14513">
    <property type="entry name" value="PROTECTION OF TELOMERES 1"/>
    <property type="match status" value="1"/>
</dbReference>
<dbReference type="InterPro" id="IPR029063">
    <property type="entry name" value="SAM-dependent_MTases_sf"/>
</dbReference>
<evidence type="ECO:0000256" key="4">
    <source>
        <dbReference type="ARBA" id="ARBA00023125"/>
    </source>
</evidence>
<keyword evidence="3" id="KW-0779">Telomere</keyword>
<dbReference type="Gene3D" id="3.40.50.150">
    <property type="entry name" value="Vaccinia Virus protein VP39"/>
    <property type="match status" value="1"/>
</dbReference>
<dbReference type="SUPFAM" id="SSF53335">
    <property type="entry name" value="S-adenosyl-L-methionine-dependent methyltransferases"/>
    <property type="match status" value="1"/>
</dbReference>
<reference evidence="6" key="1">
    <citation type="submission" date="2014-07" db="EMBL/GenBank/DDBJ databases">
        <title>Identification of a novel salt tolerance gene in wild soybean by whole-genome sequencing.</title>
        <authorList>
            <person name="Lam H.-M."/>
            <person name="Qi X."/>
            <person name="Li M.-W."/>
            <person name="Liu X."/>
            <person name="Xie M."/>
            <person name="Ni M."/>
            <person name="Xu X."/>
        </authorList>
    </citation>
    <scope>NUCLEOTIDE SEQUENCE [LARGE SCALE GENOMIC DNA]</scope>
    <source>
        <tissue evidence="6">Root</tissue>
    </source>
</reference>
<dbReference type="SUPFAM" id="SSF50249">
    <property type="entry name" value="Nucleic acid-binding proteins"/>
    <property type="match status" value="2"/>
</dbReference>
<dbReference type="PANTHER" id="PTHR14513:SF0">
    <property type="entry name" value="PROTECTION OF TELOMERES PROTEIN 1"/>
    <property type="match status" value="1"/>
</dbReference>
<dbReference type="AlphaFoldDB" id="A0A0B2NSU0"/>
<comment type="subcellular location">
    <subcellularLocation>
        <location evidence="1">Chromosome</location>
        <location evidence="1">Telomere</location>
    </subcellularLocation>
</comment>
<gene>
    <name evidence="6" type="ORF">glysoja_028673</name>
</gene>
<evidence type="ECO:0000256" key="2">
    <source>
        <dbReference type="ARBA" id="ARBA00022454"/>
    </source>
</evidence>
<dbReference type="Pfam" id="PF02765">
    <property type="entry name" value="POT1"/>
    <property type="match status" value="1"/>
</dbReference>
<dbReference type="GO" id="GO:0000234">
    <property type="term" value="F:phosphoethanolamine N-methyltransferase activity"/>
    <property type="evidence" value="ECO:0007669"/>
    <property type="project" value="UniProtKB-EC"/>
</dbReference>
<dbReference type="EMBL" id="KN671175">
    <property type="protein sequence ID" value="KHN00145.1"/>
    <property type="molecule type" value="Genomic_DNA"/>
</dbReference>
<name>A0A0B2NSU0_GLYSO</name>
<feature type="domain" description="Telomeric single stranded DNA binding POT1/Cdc13" evidence="5">
    <location>
        <begin position="94"/>
        <end position="218"/>
    </location>
</feature>
<keyword evidence="4" id="KW-0238">DNA-binding</keyword>
<accession>A0A0B2NSU0</accession>
<dbReference type="Pfam" id="PF25507">
    <property type="entry name" value="OB_POT1A"/>
    <property type="match status" value="1"/>
</dbReference>
<evidence type="ECO:0000256" key="1">
    <source>
        <dbReference type="ARBA" id="ARBA00004574"/>
    </source>
</evidence>
<dbReference type="GO" id="GO:0016233">
    <property type="term" value="P:telomere capping"/>
    <property type="evidence" value="ECO:0007669"/>
    <property type="project" value="TreeGrafter"/>
</dbReference>
<dbReference type="GO" id="GO:0010521">
    <property type="term" value="F:telomerase inhibitor activity"/>
    <property type="evidence" value="ECO:0007669"/>
    <property type="project" value="TreeGrafter"/>
</dbReference>
<dbReference type="GO" id="GO:0000783">
    <property type="term" value="C:nuclear telomere cap complex"/>
    <property type="evidence" value="ECO:0007669"/>
    <property type="project" value="TreeGrafter"/>
</dbReference>
<protein>
    <submittedName>
        <fullName evidence="6">Phosphoethanolamine N-methyltransferase</fullName>
        <ecNumber evidence="6">2.1.1.103</ecNumber>
    </submittedName>
</protein>
<proteinExistence type="predicted"/>
<dbReference type="Gene3D" id="2.40.50.140">
    <property type="entry name" value="Nucleic acid-binding proteins"/>
    <property type="match status" value="1"/>
</dbReference>
<keyword evidence="6" id="KW-0808">Transferase</keyword>
<dbReference type="Proteomes" id="UP000053555">
    <property type="component" value="Unassembled WGS sequence"/>
</dbReference>
<evidence type="ECO:0000256" key="3">
    <source>
        <dbReference type="ARBA" id="ARBA00022895"/>
    </source>
</evidence>
<dbReference type="InterPro" id="IPR012340">
    <property type="entry name" value="NA-bd_OB-fold"/>
</dbReference>
<sequence length="524" mass="60040">MWLKPGGKILITDYCKSAGSPSLEFDEYIKKGGYYPHDIKAYRQMLEDAGFDDVIAEDRTDRVCLSLKHTLQQELDALENKKGDFIRDFSEEDYNEIVERWKAKQTRGASREQMWDLCCCMRIIDETNHQIAMAVNIFEENVERLPRVAAVGDVIVLCCVEVKSFKGEVNATFDKRFSSFGLYKGKDGDDLDPYHVSSYFHHIREDESLIVKLRKWLMNFQPHEDSCNFPMLREIKEETSVNLACKILHFCEAAKDEWIIFAWDGTNTPPNVICSKLEEEINSPLPLQLEPLPLSREVLCTLPVVGSILRMTFDADLVKSHLHLLNVDKWVKFMNMRLKVADGLWLGVFTPQSKLQYTPNEDGLIVERQRLSEEWLFPKPSFITEEVNQDHAIPVTLMTVLTHSEVVTAKFKCVVRVVAATPCQAENLLSSTGEYRMRLTLEDSTARIHAFVTAKDGEVLFDGYPDIDELTRKLNILLGVNEVKDAPRNPPWVCVCLKSFCVSKTDVWSSRTFKIFDTKIVGDT</sequence>
<keyword evidence="6" id="KW-0489">Methyltransferase</keyword>
<dbReference type="GO" id="GO:0032210">
    <property type="term" value="P:regulation of telomere maintenance via telomerase"/>
    <property type="evidence" value="ECO:0007669"/>
    <property type="project" value="TreeGrafter"/>
</dbReference>
<dbReference type="InterPro" id="IPR011564">
    <property type="entry name" value="Telomer_end-bd_POT1/Cdc13"/>
</dbReference>
<dbReference type="SMART" id="SM00976">
    <property type="entry name" value="Telo_bind"/>
    <property type="match status" value="1"/>
</dbReference>
<evidence type="ECO:0000259" key="5">
    <source>
        <dbReference type="SMART" id="SM00976"/>
    </source>
</evidence>
<keyword evidence="2" id="KW-0158">Chromosome</keyword>
<dbReference type="EC" id="2.1.1.103" evidence="6"/>